<dbReference type="AlphaFoldDB" id="A0A4Y2AB94"/>
<keyword evidence="2" id="KW-1185">Reference proteome</keyword>
<dbReference type="EMBL" id="BGPR01000011">
    <property type="protein sequence ID" value="GBL77161.1"/>
    <property type="molecule type" value="Genomic_DNA"/>
</dbReference>
<reference evidence="1 2" key="1">
    <citation type="journal article" date="2019" name="Sci. Rep.">
        <title>Orb-weaving spider Araneus ventricosus genome elucidates the spidroin gene catalogue.</title>
        <authorList>
            <person name="Kono N."/>
            <person name="Nakamura H."/>
            <person name="Ohtoshi R."/>
            <person name="Moran D.A.P."/>
            <person name="Shinohara A."/>
            <person name="Yoshida Y."/>
            <person name="Fujiwara M."/>
            <person name="Mori M."/>
            <person name="Tomita M."/>
            <person name="Arakawa K."/>
        </authorList>
    </citation>
    <scope>NUCLEOTIDE SEQUENCE [LARGE SCALE GENOMIC DNA]</scope>
</reference>
<comment type="caution">
    <text evidence="1">The sequence shown here is derived from an EMBL/GenBank/DDBJ whole genome shotgun (WGS) entry which is preliminary data.</text>
</comment>
<evidence type="ECO:0000313" key="1">
    <source>
        <dbReference type="EMBL" id="GBL77161.1"/>
    </source>
</evidence>
<proteinExistence type="predicted"/>
<sequence>MRSCRISKQVLASPDGTIMVVWLLGPTSDDSSYPGKKGGLLHEPLVMGAIMQEPQCLTICCGGWSFKVNPDAKAKWGDPLCLHLRTNRIYLRLPACRQEFLN</sequence>
<evidence type="ECO:0000313" key="2">
    <source>
        <dbReference type="Proteomes" id="UP000499080"/>
    </source>
</evidence>
<gene>
    <name evidence="1" type="ORF">AVEN_12788_1</name>
</gene>
<organism evidence="1 2">
    <name type="scientific">Araneus ventricosus</name>
    <name type="common">Orbweaver spider</name>
    <name type="synonym">Epeira ventricosa</name>
    <dbReference type="NCBI Taxonomy" id="182803"/>
    <lineage>
        <taxon>Eukaryota</taxon>
        <taxon>Metazoa</taxon>
        <taxon>Ecdysozoa</taxon>
        <taxon>Arthropoda</taxon>
        <taxon>Chelicerata</taxon>
        <taxon>Arachnida</taxon>
        <taxon>Araneae</taxon>
        <taxon>Araneomorphae</taxon>
        <taxon>Entelegynae</taxon>
        <taxon>Araneoidea</taxon>
        <taxon>Araneidae</taxon>
        <taxon>Araneus</taxon>
    </lineage>
</organism>
<protein>
    <submittedName>
        <fullName evidence="1">Uncharacterized protein</fullName>
    </submittedName>
</protein>
<name>A0A4Y2AB94_ARAVE</name>
<accession>A0A4Y2AB94</accession>
<dbReference type="Proteomes" id="UP000499080">
    <property type="component" value="Unassembled WGS sequence"/>
</dbReference>